<dbReference type="SUPFAM" id="SSF46894">
    <property type="entry name" value="C-terminal effector domain of the bipartite response regulators"/>
    <property type="match status" value="1"/>
</dbReference>
<name>A0A8D3WKZ4_STRFA</name>
<dbReference type="InterPro" id="IPR011990">
    <property type="entry name" value="TPR-like_helical_dom_sf"/>
</dbReference>
<keyword evidence="5" id="KW-0804">Transcription</keyword>
<dbReference type="InterPro" id="IPR001867">
    <property type="entry name" value="OmpR/PhoB-type_DNA-bd"/>
</dbReference>
<evidence type="ECO:0000313" key="8">
    <source>
        <dbReference type="EMBL" id="ADW05808.1"/>
    </source>
</evidence>
<evidence type="ECO:0000313" key="9">
    <source>
        <dbReference type="Proteomes" id="UP000002066"/>
    </source>
</evidence>
<dbReference type="InterPro" id="IPR005158">
    <property type="entry name" value="BTAD"/>
</dbReference>
<keyword evidence="4 6" id="KW-0238">DNA-binding</keyword>
<evidence type="ECO:0000256" key="1">
    <source>
        <dbReference type="ARBA" id="ARBA00005820"/>
    </source>
</evidence>
<dbReference type="OrthoDB" id="581105at2"/>
<protein>
    <submittedName>
        <fullName evidence="8">Transcriptional regulator, SARP family</fullName>
    </submittedName>
</protein>
<evidence type="ECO:0000259" key="7">
    <source>
        <dbReference type="PROSITE" id="PS51755"/>
    </source>
</evidence>
<dbReference type="CDD" id="cd15831">
    <property type="entry name" value="BTAD"/>
    <property type="match status" value="1"/>
</dbReference>
<comment type="similarity">
    <text evidence="1">Belongs to the AfsR/DnrI/RedD regulatory family.</text>
</comment>
<sequence>MHFALLGPLEVSRDGGRVGLGSAKQRLLLAALLRRPSETVPTAALTVALWGDDPPASAAANLRTYVRGLRTALGDGAPWDGVARTPGGYLLRVEPGQRDVDVFEEAAAGGRRALTLGDPARACEELDRALGLWRGAFLEGLPLSDALDRWAGRLEERRWNAEEDYAEALIAEDRCPEAVLRMRGLVEHRPLRQGAWLHLMLGLFRGGDVAGALEAHRRAREVLVRETGLEPGPELESLHRDILRQRPVPARATPAPVAPRPRQLPLVTAGFVGRDAALAALDSSLGSGSGGPGTAAITAVSGMAGVGKTALVLHWAHGVADRFPDGQLHVNLRGYDEEGPLPAADALRGFIEALGVPQARIPSGTEARTGLFRSLLASRRVLVVLDNARDSAHARPLLPGAGESVVVVTSRERMHGLVTTEGARPLTLDVLTEQESTGLLVRRLGGRIAAEPAAAAEIVAATGRLPLALAVVAARVADHPSFSLQVFAAELRPAGALLNALEDGDARRILSWSALALTDGAARLFRLLGLHPGPDLTLDAAAALAGAPEPAVRPLLRELTRLHLLTEHSPGRYLFHDLLRAYAADLVRTSEPPAARGDALERLYDHFLHRAHAAAVLVQPQWPAVTPVPRLPANSGEHVRDADTALAWFAAEHQVLLRTVAQAERHGFEAYSWQLAWALTAYLAPHGLWQDQRVVQETALAAAERAGDPAGQAMACRLLARAESRLGDLGAAESRLRRSLDLYARLGDATGQAQTLHNYVELCYMDGRLAEALRHGDDALRLYRLSGNRDGEARTLNAIGWLHAAEGDYERAIESCSQALARQRHAGDRNGQAATLDSLGFAYHHLARHDRAVTSYEEAVVLFRASADRYHEAETLVRLGETLLATGDTRRAEDVWRRAAVIFDALGGPEADSVRERLALVREP</sequence>
<dbReference type="InterPro" id="IPR027417">
    <property type="entry name" value="P-loop_NTPase"/>
</dbReference>
<dbReference type="PANTHER" id="PTHR35807">
    <property type="entry name" value="TRANSCRIPTIONAL REGULATOR REDD-RELATED"/>
    <property type="match status" value="1"/>
</dbReference>
<organism evidence="8 9">
    <name type="scientific">Streptomyces pratensis (strain ATCC 33331 / IAF-45CD)</name>
    <dbReference type="NCBI Taxonomy" id="591167"/>
    <lineage>
        <taxon>Bacteria</taxon>
        <taxon>Bacillati</taxon>
        <taxon>Actinomycetota</taxon>
        <taxon>Actinomycetes</taxon>
        <taxon>Kitasatosporales</taxon>
        <taxon>Streptomycetaceae</taxon>
        <taxon>Streptomyces</taxon>
    </lineage>
</organism>
<dbReference type="SUPFAM" id="SSF52540">
    <property type="entry name" value="P-loop containing nucleoside triphosphate hydrolases"/>
    <property type="match status" value="1"/>
</dbReference>
<dbReference type="Gene3D" id="1.10.10.10">
    <property type="entry name" value="Winged helix-like DNA-binding domain superfamily/Winged helix DNA-binding domain"/>
    <property type="match status" value="1"/>
</dbReference>
<reference evidence="8 9" key="1">
    <citation type="submission" date="2011-01" db="EMBL/GenBank/DDBJ databases">
        <title>Complete sequence of chromosome of Streptomyces flavogriseus ATCC 33331.</title>
        <authorList>
            <consortium name="US DOE Joint Genome Institute"/>
            <person name="Lucas S."/>
            <person name="Copeland A."/>
            <person name="Lapidus A."/>
            <person name="Cheng J.-F."/>
            <person name="Goodwin L."/>
            <person name="Pitluck S."/>
            <person name="Davenport K."/>
            <person name="Detter J.C."/>
            <person name="Han C."/>
            <person name="Tapia R."/>
            <person name="Land M."/>
            <person name="Hauser L."/>
            <person name="Kyrpides N."/>
            <person name="Ivanova N."/>
            <person name="Ovchinnikova G."/>
            <person name="Pagani I."/>
            <person name="Brumm P."/>
            <person name="Mead D."/>
            <person name="Woyke T."/>
        </authorList>
    </citation>
    <scope>NUCLEOTIDE SEQUENCE [LARGE SCALE GENOMIC DNA]</scope>
    <source>
        <strain evidence="9">ATCC 33331 / IAF-45CD</strain>
    </source>
</reference>
<dbReference type="Gene3D" id="3.40.50.300">
    <property type="entry name" value="P-loop containing nucleotide triphosphate hydrolases"/>
    <property type="match status" value="1"/>
</dbReference>
<dbReference type="InterPro" id="IPR016032">
    <property type="entry name" value="Sig_transdc_resp-reg_C-effctor"/>
</dbReference>
<dbReference type="GO" id="GO:0000160">
    <property type="term" value="P:phosphorelay signal transduction system"/>
    <property type="evidence" value="ECO:0007669"/>
    <property type="project" value="UniProtKB-KW"/>
</dbReference>
<accession>A0A8D3WKZ4</accession>
<dbReference type="GO" id="GO:0006355">
    <property type="term" value="P:regulation of DNA-templated transcription"/>
    <property type="evidence" value="ECO:0007669"/>
    <property type="project" value="InterPro"/>
</dbReference>
<dbReference type="InterPro" id="IPR051677">
    <property type="entry name" value="AfsR-DnrI-RedD_regulator"/>
</dbReference>
<dbReference type="InterPro" id="IPR036388">
    <property type="entry name" value="WH-like_DNA-bd_sf"/>
</dbReference>
<dbReference type="EMBL" id="CP002475">
    <property type="protein sequence ID" value="ADW05808.1"/>
    <property type="molecule type" value="Genomic_DNA"/>
</dbReference>
<dbReference type="SMART" id="SM00862">
    <property type="entry name" value="Trans_reg_C"/>
    <property type="match status" value="1"/>
</dbReference>
<dbReference type="SMART" id="SM01043">
    <property type="entry name" value="BTAD"/>
    <property type="match status" value="1"/>
</dbReference>
<dbReference type="AlphaFoldDB" id="A0A8D3WKZ4"/>
<dbReference type="PROSITE" id="PS51755">
    <property type="entry name" value="OMPR_PHOB"/>
    <property type="match status" value="1"/>
</dbReference>
<evidence type="ECO:0000256" key="2">
    <source>
        <dbReference type="ARBA" id="ARBA00023012"/>
    </source>
</evidence>
<dbReference type="Gene3D" id="1.25.40.10">
    <property type="entry name" value="Tetratricopeptide repeat domain"/>
    <property type="match status" value="2"/>
</dbReference>
<dbReference type="SUPFAM" id="SSF48452">
    <property type="entry name" value="TPR-like"/>
    <property type="match status" value="2"/>
</dbReference>
<evidence type="ECO:0000256" key="3">
    <source>
        <dbReference type="ARBA" id="ARBA00023015"/>
    </source>
</evidence>
<evidence type="ECO:0000256" key="4">
    <source>
        <dbReference type="ARBA" id="ARBA00023125"/>
    </source>
</evidence>
<keyword evidence="3" id="KW-0805">Transcription regulation</keyword>
<dbReference type="Pfam" id="PF03704">
    <property type="entry name" value="BTAD"/>
    <property type="match status" value="1"/>
</dbReference>
<dbReference type="Pfam" id="PF13424">
    <property type="entry name" value="TPR_12"/>
    <property type="match status" value="2"/>
</dbReference>
<evidence type="ECO:0000256" key="6">
    <source>
        <dbReference type="PROSITE-ProRule" id="PRU01091"/>
    </source>
</evidence>
<feature type="DNA-binding region" description="OmpR/PhoB-type" evidence="6">
    <location>
        <begin position="1"/>
        <end position="93"/>
    </location>
</feature>
<dbReference type="PANTHER" id="PTHR35807:SF1">
    <property type="entry name" value="TRANSCRIPTIONAL REGULATOR REDD"/>
    <property type="match status" value="1"/>
</dbReference>
<dbReference type="GO" id="GO:0043531">
    <property type="term" value="F:ADP binding"/>
    <property type="evidence" value="ECO:0007669"/>
    <property type="project" value="InterPro"/>
</dbReference>
<evidence type="ECO:0000256" key="5">
    <source>
        <dbReference type="ARBA" id="ARBA00023163"/>
    </source>
</evidence>
<dbReference type="KEGG" id="sfa:Sfla_4401"/>
<proteinExistence type="inferred from homology"/>
<dbReference type="GO" id="GO:0003677">
    <property type="term" value="F:DNA binding"/>
    <property type="evidence" value="ECO:0007669"/>
    <property type="project" value="UniProtKB-UniRule"/>
</dbReference>
<dbReference type="PRINTS" id="PR00364">
    <property type="entry name" value="DISEASERSIST"/>
</dbReference>
<dbReference type="InterPro" id="IPR019734">
    <property type="entry name" value="TPR_rpt"/>
</dbReference>
<keyword evidence="2" id="KW-0902">Two-component regulatory system</keyword>
<gene>
    <name evidence="8" type="ordered locus">Sfla_4401</name>
</gene>
<dbReference type="Proteomes" id="UP000002066">
    <property type="component" value="Chromosome"/>
</dbReference>
<feature type="domain" description="OmpR/PhoB-type" evidence="7">
    <location>
        <begin position="1"/>
        <end position="93"/>
    </location>
</feature>
<dbReference type="SMART" id="SM00028">
    <property type="entry name" value="TPR"/>
    <property type="match status" value="4"/>
</dbReference>